<evidence type="ECO:0000313" key="2">
    <source>
        <dbReference type="EMBL" id="CAI7997923.1"/>
    </source>
</evidence>
<dbReference type="EMBL" id="CASHTH010000336">
    <property type="protein sequence ID" value="CAI7997923.1"/>
    <property type="molecule type" value="Genomic_DNA"/>
</dbReference>
<protein>
    <submittedName>
        <fullName evidence="2">Uncharacterized protein</fullName>
    </submittedName>
</protein>
<keyword evidence="3" id="KW-1185">Reference proteome</keyword>
<dbReference type="AlphaFoldDB" id="A0AA35QZ66"/>
<sequence length="69" mass="7220">TGGVRILVGVLSAVLLLVILTVAVGIVVGLKCKRRGQVKITTAHNPAYDVVQRGVAKPTQQGTSRDLLT</sequence>
<keyword evidence="1" id="KW-1133">Transmembrane helix</keyword>
<keyword evidence="1" id="KW-0812">Transmembrane</keyword>
<name>A0AA35QZ66_GEOBA</name>
<reference evidence="2" key="1">
    <citation type="submission" date="2023-03" db="EMBL/GenBank/DDBJ databases">
        <authorList>
            <person name="Steffen K."/>
            <person name="Cardenas P."/>
        </authorList>
    </citation>
    <scope>NUCLEOTIDE SEQUENCE</scope>
</reference>
<keyword evidence="1" id="KW-0472">Membrane</keyword>
<feature type="transmembrane region" description="Helical" evidence="1">
    <location>
        <begin position="6"/>
        <end position="30"/>
    </location>
</feature>
<feature type="non-terminal residue" evidence="2">
    <location>
        <position position="69"/>
    </location>
</feature>
<evidence type="ECO:0000256" key="1">
    <source>
        <dbReference type="SAM" id="Phobius"/>
    </source>
</evidence>
<dbReference type="Proteomes" id="UP001174909">
    <property type="component" value="Unassembled WGS sequence"/>
</dbReference>
<comment type="caution">
    <text evidence="2">The sequence shown here is derived from an EMBL/GenBank/DDBJ whole genome shotgun (WGS) entry which is preliminary data.</text>
</comment>
<gene>
    <name evidence="2" type="ORF">GBAR_LOCUS2276</name>
</gene>
<accession>A0AA35QZ66</accession>
<organism evidence="2 3">
    <name type="scientific">Geodia barretti</name>
    <name type="common">Barrett's horny sponge</name>
    <dbReference type="NCBI Taxonomy" id="519541"/>
    <lineage>
        <taxon>Eukaryota</taxon>
        <taxon>Metazoa</taxon>
        <taxon>Porifera</taxon>
        <taxon>Demospongiae</taxon>
        <taxon>Heteroscleromorpha</taxon>
        <taxon>Tetractinellida</taxon>
        <taxon>Astrophorina</taxon>
        <taxon>Geodiidae</taxon>
        <taxon>Geodia</taxon>
    </lineage>
</organism>
<proteinExistence type="predicted"/>
<evidence type="ECO:0000313" key="3">
    <source>
        <dbReference type="Proteomes" id="UP001174909"/>
    </source>
</evidence>